<organism evidence="2 3">
    <name type="scientific">Marivirga arenosa</name>
    <dbReference type="NCBI Taxonomy" id="3059076"/>
    <lineage>
        <taxon>Bacteria</taxon>
        <taxon>Pseudomonadati</taxon>
        <taxon>Bacteroidota</taxon>
        <taxon>Cytophagia</taxon>
        <taxon>Cytophagales</taxon>
        <taxon>Marivirgaceae</taxon>
        <taxon>Marivirga</taxon>
    </lineage>
</organism>
<proteinExistence type="predicted"/>
<dbReference type="EMBL" id="CP129970">
    <property type="protein sequence ID" value="WKK84585.2"/>
    <property type="molecule type" value="Genomic_DNA"/>
</dbReference>
<protein>
    <recommendedName>
        <fullName evidence="4">Lipoprotein</fullName>
    </recommendedName>
</protein>
<dbReference type="EMBL" id="CP129968">
    <property type="protein sequence ID" value="WKK80459.1"/>
    <property type="molecule type" value="Genomic_DNA"/>
</dbReference>
<evidence type="ECO:0000313" key="3">
    <source>
        <dbReference type="Proteomes" id="UP001244443"/>
    </source>
</evidence>
<accession>A0AA49JCS8</accession>
<dbReference type="PROSITE" id="PS51257">
    <property type="entry name" value="PROKAR_LIPOPROTEIN"/>
    <property type="match status" value="1"/>
</dbReference>
<name>A0AA49GEM2_9BACT</name>
<dbReference type="RefSeq" id="WP_302124916.1">
    <property type="nucleotide sequence ID" value="NZ_CP129968.2"/>
</dbReference>
<evidence type="ECO:0000313" key="1">
    <source>
        <dbReference type="EMBL" id="WKK80459.1"/>
    </source>
</evidence>
<keyword evidence="3" id="KW-1185">Reference proteome</keyword>
<gene>
    <name evidence="1" type="ORF">QYS47_25455</name>
    <name evidence="2" type="ORF">QYS48_20955</name>
</gene>
<dbReference type="Proteomes" id="UP001232019">
    <property type="component" value="Chromosome"/>
</dbReference>
<sequence length="126" mass="14689">MKILSKLFLGLFIMSILSCESLPQLEGIDLDAWKQDQDGCNENRIKQIDLLLSQKDKLKGLSQNEMIELLGVADKHQLYERSQKFFIYYLEPNENCSNYSEGYLKALYIRFNSLDQAVDFNIQKVK</sequence>
<evidence type="ECO:0000313" key="2">
    <source>
        <dbReference type="EMBL" id="WKK84585.2"/>
    </source>
</evidence>
<dbReference type="Proteomes" id="UP001244443">
    <property type="component" value="Chromosome"/>
</dbReference>
<evidence type="ECO:0008006" key="4">
    <source>
        <dbReference type="Google" id="ProtNLM"/>
    </source>
</evidence>
<dbReference type="KEGG" id="marp:QYS47_25455"/>
<reference evidence="2 3" key="1">
    <citation type="submission" date="2023-08" db="EMBL/GenBank/DDBJ databases">
        <title>Comparative genomics and taxonomic characterization of three novel marine species of genus Marivirga.</title>
        <authorList>
            <person name="Muhammad N."/>
            <person name="Kim S.-G."/>
        </authorList>
    </citation>
    <scope>NUCLEOTIDE SEQUENCE [LARGE SCALE GENOMIC DNA]</scope>
    <source>
        <strain evidence="2 3">ABR2-2</strain>
        <strain evidence="1">BKB1-2</strain>
    </source>
</reference>
<accession>A0AA49GEM2</accession>
<dbReference type="AlphaFoldDB" id="A0AA49GEM2"/>